<evidence type="ECO:0000313" key="6">
    <source>
        <dbReference type="Proteomes" id="UP000622648"/>
    </source>
</evidence>
<reference evidence="3" key="1">
    <citation type="journal article" date="2014" name="Int. J. Syst. Evol. Microbiol.">
        <title>Complete genome of a new Firmicutes species belonging to the dominant human colonic microbiota ('Ruminococcus bicirculans') reveals two chromosomes and a selective capacity to utilize plant glucans.</title>
        <authorList>
            <consortium name="NISC Comparative Sequencing Program"/>
            <person name="Wegmann U."/>
            <person name="Louis P."/>
            <person name="Goesmann A."/>
            <person name="Henrissat B."/>
            <person name="Duncan S.H."/>
            <person name="Flint H.J."/>
        </authorList>
    </citation>
    <scope>NUCLEOTIDE SEQUENCE</scope>
    <source>
        <strain evidence="3">CGMCC 1.15644</strain>
    </source>
</reference>
<sequence>MKTTQNIPDFKQKALHWANQFDVCCLLDSNDYKDIYTAYDFLIAASVHDELECPVIQAFDHLKNFYSLHKEWIFGFFSYDLKNGIENLESNHPDQLAFPDLYFFVPKYLIGVKNGEIKVLIGNESIIDEIKQFKTSNIPDDNQLNIAKRITKDQYIDKVETLKNHILRGDIYEVNFCQEFFAEHAVINPVQTFEALNSLSPTPFSGYFKIKNHYILSATPERFLCKRDNKLISQPIKGTARRSNNPQEDERIAIQLKNDSKEQSENVMIVDLVRHDLTKSAVKGSVQVDELFGIYSFPQVHQMISTISCELHPEIHLVDAIKNTFPMGSMTGAPKVKAMELIEEYEETKRGIYSGSFGYINPDGDFDFNVIIRSILYNAGNKYLSFQVGGAITYECNAEQEYEECLLKASAMLKVLGG</sequence>
<comment type="caution">
    <text evidence="4">The sequence shown here is derived from an EMBL/GenBank/DDBJ whole genome shotgun (WGS) entry which is preliminary data.</text>
</comment>
<dbReference type="EMBL" id="SLWO01000012">
    <property type="protein sequence ID" value="TCO18245.1"/>
    <property type="molecule type" value="Genomic_DNA"/>
</dbReference>
<dbReference type="InterPro" id="IPR019999">
    <property type="entry name" value="Anth_synth_I-like"/>
</dbReference>
<evidence type="ECO:0000259" key="1">
    <source>
        <dbReference type="Pfam" id="PF00425"/>
    </source>
</evidence>
<dbReference type="InterPro" id="IPR005801">
    <property type="entry name" value="ADC_synthase"/>
</dbReference>
<reference evidence="3" key="4">
    <citation type="submission" date="2024-05" db="EMBL/GenBank/DDBJ databases">
        <authorList>
            <person name="Sun Q."/>
            <person name="Zhou Y."/>
        </authorList>
    </citation>
    <scope>NUCLEOTIDE SEQUENCE</scope>
    <source>
        <strain evidence="3">CGMCC 1.15644</strain>
    </source>
</reference>
<dbReference type="InterPro" id="IPR015890">
    <property type="entry name" value="Chorismate_C"/>
</dbReference>
<evidence type="ECO:0000313" key="4">
    <source>
        <dbReference type="EMBL" id="TCO18245.1"/>
    </source>
</evidence>
<dbReference type="AlphaFoldDB" id="A0A4R2H1L8"/>
<dbReference type="OrthoDB" id="9803598at2"/>
<dbReference type="PANTHER" id="PTHR11236">
    <property type="entry name" value="AMINOBENZOATE/ANTHRANILATE SYNTHASE"/>
    <property type="match status" value="1"/>
</dbReference>
<feature type="domain" description="Chorismate-utilising enzyme C-terminal" evidence="1">
    <location>
        <begin position="152"/>
        <end position="408"/>
    </location>
</feature>
<dbReference type="EMBL" id="BMJO01000011">
    <property type="protein sequence ID" value="GGE70891.1"/>
    <property type="molecule type" value="Genomic_DNA"/>
</dbReference>
<dbReference type="PANTHER" id="PTHR11236:SF9">
    <property type="entry name" value="ANTHRANILATE SYNTHASE COMPONENT 1"/>
    <property type="match status" value="1"/>
</dbReference>
<dbReference type="GO" id="GO:0000162">
    <property type="term" value="P:L-tryptophan biosynthetic process"/>
    <property type="evidence" value="ECO:0007669"/>
    <property type="project" value="TreeGrafter"/>
</dbReference>
<reference evidence="4 5" key="3">
    <citation type="submission" date="2019-03" db="EMBL/GenBank/DDBJ databases">
        <title>Genomic Encyclopedia of Type Strains, Phase IV (KMG-IV): sequencing the most valuable type-strain genomes for metagenomic binning, comparative biology and taxonomic classification.</title>
        <authorList>
            <person name="Goeker M."/>
        </authorList>
    </citation>
    <scope>NUCLEOTIDE SEQUENCE [LARGE SCALE GENOMIC DNA]</scope>
    <source>
        <strain evidence="4 5">DSM 103236</strain>
    </source>
</reference>
<accession>A0A4R2H1L8</accession>
<name>A0A4R2H1L8_9SPHI</name>
<evidence type="ECO:0000259" key="2">
    <source>
        <dbReference type="Pfam" id="PF04715"/>
    </source>
</evidence>
<dbReference type="InterPro" id="IPR006805">
    <property type="entry name" value="Anth_synth_I_N"/>
</dbReference>
<evidence type="ECO:0000313" key="5">
    <source>
        <dbReference type="Proteomes" id="UP000295684"/>
    </source>
</evidence>
<dbReference type="Gene3D" id="3.60.120.10">
    <property type="entry name" value="Anthranilate synthase"/>
    <property type="match status" value="1"/>
</dbReference>
<feature type="domain" description="Anthranilate synthase component I N-terminal" evidence="2">
    <location>
        <begin position="73"/>
        <end position="110"/>
    </location>
</feature>
<dbReference type="RefSeq" id="WP_132536419.1">
    <property type="nucleotide sequence ID" value="NZ_BMJO01000011.1"/>
</dbReference>
<gene>
    <name evidence="3" type="primary">pabB</name>
    <name evidence="4" type="ORF">EV200_11251</name>
    <name evidence="3" type="ORF">GCM10011413_42030</name>
</gene>
<evidence type="ECO:0000313" key="3">
    <source>
        <dbReference type="EMBL" id="GGE70891.1"/>
    </source>
</evidence>
<dbReference type="Pfam" id="PF00425">
    <property type="entry name" value="Chorismate_bind"/>
    <property type="match status" value="1"/>
</dbReference>
<dbReference type="Pfam" id="PF04715">
    <property type="entry name" value="Anth_synt_I_N"/>
    <property type="match status" value="1"/>
</dbReference>
<organism evidence="4 5">
    <name type="scientific">Pedobacter psychrotolerans</name>
    <dbReference type="NCBI Taxonomy" id="1843235"/>
    <lineage>
        <taxon>Bacteria</taxon>
        <taxon>Pseudomonadati</taxon>
        <taxon>Bacteroidota</taxon>
        <taxon>Sphingobacteriia</taxon>
        <taxon>Sphingobacteriales</taxon>
        <taxon>Sphingobacteriaceae</taxon>
        <taxon>Pedobacter</taxon>
    </lineage>
</organism>
<dbReference type="Proteomes" id="UP000622648">
    <property type="component" value="Unassembled WGS sequence"/>
</dbReference>
<protein>
    <submittedName>
        <fullName evidence="3">Para-aminobenzoate synthase</fullName>
    </submittedName>
    <submittedName>
        <fullName evidence="4">Para-aminobenzoate synthetase component 1</fullName>
    </submittedName>
</protein>
<dbReference type="PRINTS" id="PR00095">
    <property type="entry name" value="ANTSNTHASEI"/>
</dbReference>
<keyword evidence="6" id="KW-1185">Reference proteome</keyword>
<reference evidence="6" key="2">
    <citation type="journal article" date="2019" name="Int. J. Syst. Evol. Microbiol.">
        <title>The Global Catalogue of Microorganisms (GCM) 10K type strain sequencing project: providing services to taxonomists for standard genome sequencing and annotation.</title>
        <authorList>
            <consortium name="The Broad Institute Genomics Platform"/>
            <consortium name="The Broad Institute Genome Sequencing Center for Infectious Disease"/>
            <person name="Wu L."/>
            <person name="Ma J."/>
        </authorList>
    </citation>
    <scope>NUCLEOTIDE SEQUENCE [LARGE SCALE GENOMIC DNA]</scope>
    <source>
        <strain evidence="6">CGMCC 1.15644</strain>
    </source>
</reference>
<dbReference type="Proteomes" id="UP000295684">
    <property type="component" value="Unassembled WGS sequence"/>
</dbReference>
<dbReference type="SUPFAM" id="SSF56322">
    <property type="entry name" value="ADC synthase"/>
    <property type="match status" value="1"/>
</dbReference>
<proteinExistence type="predicted"/>